<dbReference type="EMBL" id="KQ964246">
    <property type="protein sequence ID" value="KXJ96228.1"/>
    <property type="molecule type" value="Genomic_DNA"/>
</dbReference>
<organism evidence="11 12">
    <name type="scientific">Microdochium bolleyi</name>
    <dbReference type="NCBI Taxonomy" id="196109"/>
    <lineage>
        <taxon>Eukaryota</taxon>
        <taxon>Fungi</taxon>
        <taxon>Dikarya</taxon>
        <taxon>Ascomycota</taxon>
        <taxon>Pezizomycotina</taxon>
        <taxon>Sordariomycetes</taxon>
        <taxon>Xylariomycetidae</taxon>
        <taxon>Xylariales</taxon>
        <taxon>Microdochiaceae</taxon>
        <taxon>Microdochium</taxon>
    </lineage>
</organism>
<dbReference type="InterPro" id="IPR020846">
    <property type="entry name" value="MFS_dom"/>
</dbReference>
<sequence length="509" mass="56755">MEKTRLLNWYYALVAASCMTLYGFDASVFNALQGSDNWLKWFNLDLNRDSYTIGLINTSYTIGGVVSGFFFAGPVADYLGRRWGMIIGCLFTIVAAFMQAFAPQGVIGCFIAGRVLIGIGQGLALTAAPVYINEIAPAQIRGHIMTLWQTFYSVGAFVAYWINYACSLNRKSLGEWDWRMVVVFQVLIPAIVIVLLPFCPESPRWHILKNNNVEAARATLLSIRENPQDAEDELLEIRAAIEYEKEAVAPGYWALFKDRSIRKRLILAMILNVGQQLTGQGTLNSYSTSIYKKVWSSSSTINLINALWATFGIIFTLNAIWTVDRYGRRWLFLVGAAGMALCMLLVPVVALATPDTATGGKEQPVAIAIVFLLFLFIFFYKPSWGACTWIWTAEVFSSNVRSQAVGMASQCQNVANTVFQQFFPTFLAKTGLRCLFFFFGINIVLAAYVWFFIPETKGVSLEHMDQLFGAEDRTEKGADMLNLEAAGDNKDGADITEVENSPRARKETV</sequence>
<dbReference type="InterPro" id="IPR036259">
    <property type="entry name" value="MFS_trans_sf"/>
</dbReference>
<dbReference type="PROSITE" id="PS51257">
    <property type="entry name" value="PROKAR_LIPOPROTEIN"/>
    <property type="match status" value="1"/>
</dbReference>
<dbReference type="FunFam" id="1.20.1250.20:FF:000134">
    <property type="entry name" value="MFS sugar transporter protein"/>
    <property type="match status" value="1"/>
</dbReference>
<dbReference type="InterPro" id="IPR003663">
    <property type="entry name" value="Sugar/inositol_transpt"/>
</dbReference>
<dbReference type="PRINTS" id="PR00171">
    <property type="entry name" value="SUGRTRNSPORT"/>
</dbReference>
<feature type="transmembrane region" description="Helical" evidence="9">
    <location>
        <begin position="330"/>
        <end position="352"/>
    </location>
</feature>
<evidence type="ECO:0000313" key="11">
    <source>
        <dbReference type="EMBL" id="KXJ96228.1"/>
    </source>
</evidence>
<dbReference type="Pfam" id="PF00083">
    <property type="entry name" value="Sugar_tr"/>
    <property type="match status" value="1"/>
</dbReference>
<dbReference type="PROSITE" id="PS00217">
    <property type="entry name" value="SUGAR_TRANSPORT_2"/>
    <property type="match status" value="1"/>
</dbReference>
<dbReference type="Gene3D" id="1.20.1250.20">
    <property type="entry name" value="MFS general substrate transporter like domains"/>
    <property type="match status" value="1"/>
</dbReference>
<feature type="compositionally biased region" description="Basic and acidic residues" evidence="8">
    <location>
        <begin position="500"/>
        <end position="509"/>
    </location>
</feature>
<dbReference type="NCBIfam" id="TIGR00879">
    <property type="entry name" value="SP"/>
    <property type="match status" value="1"/>
</dbReference>
<reference evidence="12" key="1">
    <citation type="submission" date="2016-02" db="EMBL/GenBank/DDBJ databases">
        <title>Draft genome sequence of Microdochium bolleyi, a fungal endophyte of beachgrass.</title>
        <authorList>
            <consortium name="DOE Joint Genome Institute"/>
            <person name="David A.S."/>
            <person name="May G."/>
            <person name="Haridas S."/>
            <person name="Lim J."/>
            <person name="Wang M."/>
            <person name="Labutti K."/>
            <person name="Lipzen A."/>
            <person name="Barry K."/>
            <person name="Grigoriev I.V."/>
        </authorList>
    </citation>
    <scope>NUCLEOTIDE SEQUENCE [LARGE SCALE GENOMIC DNA]</scope>
    <source>
        <strain evidence="12">J235TASD1</strain>
    </source>
</reference>
<dbReference type="InParanoid" id="A0A136JGJ1"/>
<evidence type="ECO:0000256" key="6">
    <source>
        <dbReference type="ARBA" id="ARBA00023136"/>
    </source>
</evidence>
<dbReference type="InterPro" id="IPR005828">
    <property type="entry name" value="MFS_sugar_transport-like"/>
</dbReference>
<evidence type="ECO:0000259" key="10">
    <source>
        <dbReference type="PROSITE" id="PS50850"/>
    </source>
</evidence>
<evidence type="ECO:0000256" key="2">
    <source>
        <dbReference type="ARBA" id="ARBA00010992"/>
    </source>
</evidence>
<keyword evidence="3 7" id="KW-0813">Transport</keyword>
<feature type="transmembrane region" description="Helical" evidence="9">
    <location>
        <begin position="144"/>
        <end position="162"/>
    </location>
</feature>
<dbReference type="InterPro" id="IPR005829">
    <property type="entry name" value="Sugar_transporter_CS"/>
</dbReference>
<gene>
    <name evidence="11" type="ORF">Micbo1qcDRAFT_144563</name>
</gene>
<evidence type="ECO:0000256" key="9">
    <source>
        <dbReference type="SAM" id="Phobius"/>
    </source>
</evidence>
<feature type="transmembrane region" description="Helical" evidence="9">
    <location>
        <begin position="364"/>
        <end position="380"/>
    </location>
</feature>
<dbReference type="PANTHER" id="PTHR48022">
    <property type="entry name" value="PLASTIDIC GLUCOSE TRANSPORTER 4"/>
    <property type="match status" value="1"/>
</dbReference>
<feature type="transmembrane region" description="Helical" evidence="9">
    <location>
        <begin position="182"/>
        <end position="199"/>
    </location>
</feature>
<feature type="transmembrane region" description="Helical" evidence="9">
    <location>
        <begin position="107"/>
        <end position="132"/>
    </location>
</feature>
<dbReference type="OrthoDB" id="6612291at2759"/>
<proteinExistence type="inferred from homology"/>
<dbReference type="AlphaFoldDB" id="A0A136JGJ1"/>
<feature type="transmembrane region" description="Helical" evidence="9">
    <location>
        <begin position="434"/>
        <end position="453"/>
    </location>
</feature>
<comment type="subcellular location">
    <subcellularLocation>
        <location evidence="1">Membrane</location>
        <topology evidence="1">Multi-pass membrane protein</topology>
    </subcellularLocation>
</comment>
<keyword evidence="6 9" id="KW-0472">Membrane</keyword>
<dbReference type="GO" id="GO:0005351">
    <property type="term" value="F:carbohydrate:proton symporter activity"/>
    <property type="evidence" value="ECO:0007669"/>
    <property type="project" value="TreeGrafter"/>
</dbReference>
<dbReference type="GO" id="GO:0016020">
    <property type="term" value="C:membrane"/>
    <property type="evidence" value="ECO:0007669"/>
    <property type="project" value="UniProtKB-SubCell"/>
</dbReference>
<dbReference type="PROSITE" id="PS50850">
    <property type="entry name" value="MFS"/>
    <property type="match status" value="1"/>
</dbReference>
<feature type="region of interest" description="Disordered" evidence="8">
    <location>
        <begin position="484"/>
        <end position="509"/>
    </location>
</feature>
<dbReference type="InterPro" id="IPR050360">
    <property type="entry name" value="MFS_Sugar_Transporters"/>
</dbReference>
<feature type="transmembrane region" description="Helical" evidence="9">
    <location>
        <begin position="9"/>
        <end position="31"/>
    </location>
</feature>
<dbReference type="PANTHER" id="PTHR48022:SF46">
    <property type="entry name" value="SUGAR TRANSPORTER, PUTATIVE (AFU_ORTHOLOGUE AFUA_1G11830)-RELATED"/>
    <property type="match status" value="1"/>
</dbReference>
<evidence type="ECO:0000256" key="5">
    <source>
        <dbReference type="ARBA" id="ARBA00022989"/>
    </source>
</evidence>
<accession>A0A136JGJ1</accession>
<dbReference type="SUPFAM" id="SSF103473">
    <property type="entry name" value="MFS general substrate transporter"/>
    <property type="match status" value="1"/>
</dbReference>
<evidence type="ECO:0000313" key="12">
    <source>
        <dbReference type="Proteomes" id="UP000070501"/>
    </source>
</evidence>
<evidence type="ECO:0000256" key="7">
    <source>
        <dbReference type="RuleBase" id="RU003346"/>
    </source>
</evidence>
<feature type="transmembrane region" description="Helical" evidence="9">
    <location>
        <begin position="303"/>
        <end position="323"/>
    </location>
</feature>
<dbReference type="Proteomes" id="UP000070501">
    <property type="component" value="Unassembled WGS sequence"/>
</dbReference>
<evidence type="ECO:0000256" key="3">
    <source>
        <dbReference type="ARBA" id="ARBA00022448"/>
    </source>
</evidence>
<evidence type="ECO:0000256" key="1">
    <source>
        <dbReference type="ARBA" id="ARBA00004141"/>
    </source>
</evidence>
<dbReference type="PROSITE" id="PS00216">
    <property type="entry name" value="SUGAR_TRANSPORT_1"/>
    <property type="match status" value="2"/>
</dbReference>
<protein>
    <submittedName>
        <fullName evidence="11">General substrate transporter</fullName>
    </submittedName>
</protein>
<evidence type="ECO:0000256" key="8">
    <source>
        <dbReference type="SAM" id="MobiDB-lite"/>
    </source>
</evidence>
<feature type="transmembrane region" description="Helical" evidence="9">
    <location>
        <begin position="265"/>
        <end position="283"/>
    </location>
</feature>
<feature type="transmembrane region" description="Helical" evidence="9">
    <location>
        <begin position="83"/>
        <end position="101"/>
    </location>
</feature>
<feature type="domain" description="Major facilitator superfamily (MFS) profile" evidence="10">
    <location>
        <begin position="11"/>
        <end position="457"/>
    </location>
</feature>
<comment type="similarity">
    <text evidence="2 7">Belongs to the major facilitator superfamily. Sugar transporter (TC 2.A.1.1) family.</text>
</comment>
<keyword evidence="4 9" id="KW-0812">Transmembrane</keyword>
<keyword evidence="5 9" id="KW-1133">Transmembrane helix</keyword>
<name>A0A136JGJ1_9PEZI</name>
<keyword evidence="12" id="KW-1185">Reference proteome</keyword>
<feature type="transmembrane region" description="Helical" evidence="9">
    <location>
        <begin position="51"/>
        <end position="71"/>
    </location>
</feature>
<evidence type="ECO:0000256" key="4">
    <source>
        <dbReference type="ARBA" id="ARBA00022692"/>
    </source>
</evidence>